<dbReference type="InterPro" id="IPR004107">
    <property type="entry name" value="Integrase_SAM-like_N"/>
</dbReference>
<feature type="domain" description="Tyr recombinase" evidence="10">
    <location>
        <begin position="105"/>
        <end position="289"/>
    </location>
</feature>
<feature type="active site" evidence="9">
    <location>
        <position position="244"/>
    </location>
</feature>
<dbReference type="SUPFAM" id="SSF47823">
    <property type="entry name" value="lambda integrase-like, N-terminal domain"/>
    <property type="match status" value="1"/>
</dbReference>
<gene>
    <name evidence="9" type="primary">xerC</name>
    <name evidence="12" type="ordered locus">Sulac_2406</name>
</gene>
<keyword evidence="2 9" id="KW-0963">Cytoplasm</keyword>
<comment type="function">
    <text evidence="9">Site-specific tyrosine recombinase, which acts by catalyzing the cutting and rejoining of the recombining DNA molecules. The XerC-XerD complex is essential to convert dimers of the bacterial chromosome into monomers to permit their segregation at cell division. It also contributes to the segregational stability of plasmids.</text>
</comment>
<protein>
    <recommendedName>
        <fullName evidence="9">Tyrosine recombinase XerC</fullName>
    </recommendedName>
</protein>
<evidence type="ECO:0000256" key="7">
    <source>
        <dbReference type="ARBA" id="ARBA00023172"/>
    </source>
</evidence>
<dbReference type="InterPro" id="IPR013762">
    <property type="entry name" value="Integrase-like_cat_sf"/>
</dbReference>
<dbReference type="InterPro" id="IPR050090">
    <property type="entry name" value="Tyrosine_recombinase_XerCD"/>
</dbReference>
<dbReference type="AlphaFoldDB" id="G8TVF0"/>
<comment type="subunit">
    <text evidence="9">Forms a cyclic heterotetrameric complex composed of two molecules of XerC and two molecules of XerD.</text>
</comment>
<feature type="domain" description="Core-binding (CB)" evidence="11">
    <location>
        <begin position="3"/>
        <end position="84"/>
    </location>
</feature>
<evidence type="ECO:0000256" key="5">
    <source>
        <dbReference type="ARBA" id="ARBA00022908"/>
    </source>
</evidence>
<dbReference type="Gene3D" id="1.10.150.130">
    <property type="match status" value="1"/>
</dbReference>
<accession>G8TVF0</accession>
<dbReference type="SUPFAM" id="SSF56349">
    <property type="entry name" value="DNA breaking-rejoining enzymes"/>
    <property type="match status" value="1"/>
</dbReference>
<evidence type="ECO:0000313" key="12">
    <source>
        <dbReference type="EMBL" id="AEW05869.1"/>
    </source>
</evidence>
<dbReference type="CDD" id="cd00798">
    <property type="entry name" value="INT_XerDC_C"/>
    <property type="match status" value="1"/>
</dbReference>
<sequence length="295" mass="33093">MSNLSETWIDGFCRYLSAVEQASEHTVRAYHSDLVAFWRAAGELDQVGTGDVYRYLAALGARGLSPRSVARKLAVIRTFYRYLEREGWRQDNPARRVLAPRYRPGLPRVLTVDEMSQLLDGLVSNRTPLGVRNRALLEVIYGGGLRSQEAVDLDLDAIHWATGELTVKGKGRKYRTVLLGRPAMAALQEYVEGARSTLAARSSTTAVFLNARGGRLTTRSVRRIVKAALVVGAVRRNISPHWLRHSFATHLLMNGADLRAVQELLGHRSLRTTQIYTHISQEELGRIYEHTHPRA</sequence>
<feature type="active site" evidence="9">
    <location>
        <position position="146"/>
    </location>
</feature>
<keyword evidence="13" id="KW-1185">Reference proteome</keyword>
<evidence type="ECO:0000256" key="2">
    <source>
        <dbReference type="ARBA" id="ARBA00022490"/>
    </source>
</evidence>
<dbReference type="KEGG" id="sap:Sulac_2406"/>
<comment type="subcellular location">
    <subcellularLocation>
        <location evidence="1 9">Cytoplasm</location>
    </subcellularLocation>
</comment>
<evidence type="ECO:0000313" key="13">
    <source>
        <dbReference type="Proteomes" id="UP000005439"/>
    </source>
</evidence>
<dbReference type="InterPro" id="IPR010998">
    <property type="entry name" value="Integrase_recombinase_N"/>
</dbReference>
<keyword evidence="7 9" id="KW-0233">DNA recombination</keyword>
<dbReference type="GO" id="GO:0007059">
    <property type="term" value="P:chromosome segregation"/>
    <property type="evidence" value="ECO:0007669"/>
    <property type="project" value="UniProtKB-UniRule"/>
</dbReference>
<dbReference type="PATRIC" id="fig|679936.5.peg.2492"/>
<reference evidence="12 13" key="2">
    <citation type="journal article" date="2012" name="Stand. Genomic Sci.">
        <title>Complete genome sequence of the moderately thermophilic mineral-sulfide-oxidizing firmicute Sulfobacillus acidophilus type strain (NAL(T)).</title>
        <authorList>
            <person name="Anderson I."/>
            <person name="Chertkov O."/>
            <person name="Chen A."/>
            <person name="Saunders E."/>
            <person name="Lapidus A."/>
            <person name="Nolan M."/>
            <person name="Lucas S."/>
            <person name="Hammon N."/>
            <person name="Deshpande S."/>
            <person name="Cheng J.F."/>
            <person name="Han C."/>
            <person name="Tapia R."/>
            <person name="Goodwin L.A."/>
            <person name="Pitluck S."/>
            <person name="Liolios K."/>
            <person name="Pagani I."/>
            <person name="Ivanova N."/>
            <person name="Mikhailova N."/>
            <person name="Pati A."/>
            <person name="Palaniappan K."/>
            <person name="Land M."/>
            <person name="Pan C."/>
            <person name="Rohde M."/>
            <person name="Pukall R."/>
            <person name="Goker M."/>
            <person name="Detter J.C."/>
            <person name="Woyke T."/>
            <person name="Bristow J."/>
            <person name="Eisen J.A."/>
            <person name="Markowitz V."/>
            <person name="Hugenholtz P."/>
            <person name="Kyrpides N.C."/>
            <person name="Klenk H.P."/>
            <person name="Mavromatis K."/>
        </authorList>
    </citation>
    <scope>NUCLEOTIDE SEQUENCE [LARGE SCALE GENOMIC DNA]</scope>
    <source>
        <strain evidence="13">ATCC 700253 / DSM 10332 / NAL</strain>
    </source>
</reference>
<dbReference type="Proteomes" id="UP000005439">
    <property type="component" value="Chromosome"/>
</dbReference>
<dbReference type="Gene3D" id="1.10.443.10">
    <property type="entry name" value="Intergrase catalytic core"/>
    <property type="match status" value="1"/>
</dbReference>
<reference evidence="13" key="1">
    <citation type="submission" date="2011-12" db="EMBL/GenBank/DDBJ databases">
        <title>The complete genome of chromosome of Sulfobacillus acidophilus DSM 10332.</title>
        <authorList>
            <person name="Lucas S."/>
            <person name="Han J."/>
            <person name="Lapidus A."/>
            <person name="Bruce D."/>
            <person name="Goodwin L."/>
            <person name="Pitluck S."/>
            <person name="Peters L."/>
            <person name="Kyrpides N."/>
            <person name="Mavromatis K."/>
            <person name="Ivanova N."/>
            <person name="Mikhailova N."/>
            <person name="Chertkov O."/>
            <person name="Saunders E."/>
            <person name="Detter J.C."/>
            <person name="Tapia R."/>
            <person name="Han C."/>
            <person name="Land M."/>
            <person name="Hauser L."/>
            <person name="Markowitz V."/>
            <person name="Cheng J.-F."/>
            <person name="Hugenholtz P."/>
            <person name="Woyke T."/>
            <person name="Wu D."/>
            <person name="Pukall R."/>
            <person name="Gehrich-Schroeter G."/>
            <person name="Schneider S."/>
            <person name="Klenk H.-P."/>
            <person name="Eisen J.A."/>
        </authorList>
    </citation>
    <scope>NUCLEOTIDE SEQUENCE [LARGE SCALE GENOMIC DNA]</scope>
    <source>
        <strain evidence="13">ATCC 700253 / DSM 10332 / NAL</strain>
    </source>
</reference>
<dbReference type="GO" id="GO:0051301">
    <property type="term" value="P:cell division"/>
    <property type="evidence" value="ECO:0007669"/>
    <property type="project" value="UniProtKB-KW"/>
</dbReference>
<dbReference type="GO" id="GO:0006313">
    <property type="term" value="P:DNA transposition"/>
    <property type="evidence" value="ECO:0007669"/>
    <property type="project" value="UniProtKB-UniRule"/>
</dbReference>
<keyword evidence="4 9" id="KW-0159">Chromosome partition</keyword>
<evidence type="ECO:0000256" key="8">
    <source>
        <dbReference type="ARBA" id="ARBA00023306"/>
    </source>
</evidence>
<dbReference type="PANTHER" id="PTHR30349:SF77">
    <property type="entry name" value="TYROSINE RECOMBINASE XERC"/>
    <property type="match status" value="1"/>
</dbReference>
<dbReference type="PROSITE" id="PS51900">
    <property type="entry name" value="CB"/>
    <property type="match status" value="1"/>
</dbReference>
<dbReference type="PROSITE" id="PS51898">
    <property type="entry name" value="TYR_RECOMBINASE"/>
    <property type="match status" value="1"/>
</dbReference>
<dbReference type="HAMAP" id="MF_01808">
    <property type="entry name" value="Recomb_XerC_XerD"/>
    <property type="match status" value="1"/>
</dbReference>
<evidence type="ECO:0000256" key="1">
    <source>
        <dbReference type="ARBA" id="ARBA00004496"/>
    </source>
</evidence>
<dbReference type="GO" id="GO:0005737">
    <property type="term" value="C:cytoplasm"/>
    <property type="evidence" value="ECO:0007669"/>
    <property type="project" value="UniProtKB-SubCell"/>
</dbReference>
<dbReference type="InterPro" id="IPR002104">
    <property type="entry name" value="Integrase_catalytic"/>
</dbReference>
<dbReference type="GO" id="GO:0003677">
    <property type="term" value="F:DNA binding"/>
    <property type="evidence" value="ECO:0007669"/>
    <property type="project" value="UniProtKB-UniRule"/>
</dbReference>
<dbReference type="Pfam" id="PF02899">
    <property type="entry name" value="Phage_int_SAM_1"/>
    <property type="match status" value="1"/>
</dbReference>
<feature type="active site" evidence="9">
    <location>
        <position position="241"/>
    </location>
</feature>
<feature type="active site" description="O-(3'-phospho-DNA)-tyrosine intermediate" evidence="9">
    <location>
        <position position="276"/>
    </location>
</feature>
<feature type="active site" evidence="9">
    <location>
        <position position="267"/>
    </location>
</feature>
<evidence type="ECO:0000256" key="9">
    <source>
        <dbReference type="HAMAP-Rule" id="MF_01808"/>
    </source>
</evidence>
<keyword evidence="3 9" id="KW-0132">Cell division</keyword>
<proteinExistence type="inferred from homology"/>
<keyword evidence="5 9" id="KW-0229">DNA integration</keyword>
<keyword evidence="8 9" id="KW-0131">Cell cycle</keyword>
<dbReference type="HOGENOM" id="CLU_027562_9_6_9"/>
<evidence type="ECO:0000256" key="6">
    <source>
        <dbReference type="ARBA" id="ARBA00023125"/>
    </source>
</evidence>
<dbReference type="EMBL" id="CP003179">
    <property type="protein sequence ID" value="AEW05869.1"/>
    <property type="molecule type" value="Genomic_DNA"/>
</dbReference>
<name>G8TVF0_SULAD</name>
<dbReference type="GO" id="GO:0009037">
    <property type="term" value="F:tyrosine-based site-specific recombinase activity"/>
    <property type="evidence" value="ECO:0007669"/>
    <property type="project" value="UniProtKB-UniRule"/>
</dbReference>
<dbReference type="InterPro" id="IPR044068">
    <property type="entry name" value="CB"/>
</dbReference>
<dbReference type="InterPro" id="IPR011010">
    <property type="entry name" value="DNA_brk_join_enz"/>
</dbReference>
<evidence type="ECO:0000256" key="4">
    <source>
        <dbReference type="ARBA" id="ARBA00022829"/>
    </source>
</evidence>
<evidence type="ECO:0000256" key="3">
    <source>
        <dbReference type="ARBA" id="ARBA00022618"/>
    </source>
</evidence>
<dbReference type="Pfam" id="PF00589">
    <property type="entry name" value="Phage_integrase"/>
    <property type="match status" value="1"/>
</dbReference>
<dbReference type="STRING" id="679936.Sulac_2406"/>
<organism evidence="12 13">
    <name type="scientific">Sulfobacillus acidophilus (strain ATCC 700253 / DSM 10332 / NAL)</name>
    <dbReference type="NCBI Taxonomy" id="679936"/>
    <lineage>
        <taxon>Bacteria</taxon>
        <taxon>Bacillati</taxon>
        <taxon>Bacillota</taxon>
        <taxon>Clostridia</taxon>
        <taxon>Eubacteriales</taxon>
        <taxon>Clostridiales Family XVII. Incertae Sedis</taxon>
        <taxon>Sulfobacillus</taxon>
    </lineage>
</organism>
<feature type="active site" evidence="9">
    <location>
        <position position="170"/>
    </location>
</feature>
<dbReference type="NCBIfam" id="NF001399">
    <property type="entry name" value="PRK00283.1"/>
    <property type="match status" value="1"/>
</dbReference>
<dbReference type="PANTHER" id="PTHR30349">
    <property type="entry name" value="PHAGE INTEGRASE-RELATED"/>
    <property type="match status" value="1"/>
</dbReference>
<comment type="similarity">
    <text evidence="9">Belongs to the 'phage' integrase family. XerC subfamily.</text>
</comment>
<evidence type="ECO:0000259" key="11">
    <source>
        <dbReference type="PROSITE" id="PS51900"/>
    </source>
</evidence>
<evidence type="ECO:0000259" key="10">
    <source>
        <dbReference type="PROSITE" id="PS51898"/>
    </source>
</evidence>
<keyword evidence="6 9" id="KW-0238">DNA-binding</keyword>
<dbReference type="InterPro" id="IPR023009">
    <property type="entry name" value="Tyrosine_recombinase_XerC/XerD"/>
</dbReference>